<accession>A0A4D6M172</accession>
<name>A0A4D6M172_VIGUN</name>
<dbReference type="AlphaFoldDB" id="A0A4D6M172"/>
<gene>
    <name evidence="2" type="ORF">DEO72_LG5g2644</name>
</gene>
<sequence length="204" mass="22705">MRGGTGMVDHMCWTTGGQVRRAGLRAGSSPFLFVYGDDRVTRYTGVDDDTGDAEDAQNTCEKPCYKPHSVMPGGVPRVRNTPRLPNSLTRCQEGQSIWIRRTSHNSHTYTGKTRQPKPQLKGSSCSSTIPSHNLRDVILSHNSRNATCLTPIPSHNSKDTFRAITQETSSKPTFKVSPKHCRSRTTKANKALTFVIAWRQATFR</sequence>
<proteinExistence type="predicted"/>
<evidence type="ECO:0000313" key="2">
    <source>
        <dbReference type="EMBL" id="QCD94560.1"/>
    </source>
</evidence>
<reference evidence="2 3" key="1">
    <citation type="submission" date="2019-04" db="EMBL/GenBank/DDBJ databases">
        <title>An improved genome assembly and genetic linkage map for asparagus bean, Vigna unguiculata ssp. sesquipedialis.</title>
        <authorList>
            <person name="Xia Q."/>
            <person name="Zhang R."/>
            <person name="Dong Y."/>
        </authorList>
    </citation>
    <scope>NUCLEOTIDE SEQUENCE [LARGE SCALE GENOMIC DNA]</scope>
    <source>
        <tissue evidence="2">Leaf</tissue>
    </source>
</reference>
<evidence type="ECO:0000313" key="3">
    <source>
        <dbReference type="Proteomes" id="UP000501690"/>
    </source>
</evidence>
<dbReference type="EMBL" id="CP039349">
    <property type="protein sequence ID" value="QCD94560.1"/>
    <property type="molecule type" value="Genomic_DNA"/>
</dbReference>
<feature type="region of interest" description="Disordered" evidence="1">
    <location>
        <begin position="104"/>
        <end position="127"/>
    </location>
</feature>
<organism evidence="2 3">
    <name type="scientific">Vigna unguiculata</name>
    <name type="common">Cowpea</name>
    <dbReference type="NCBI Taxonomy" id="3917"/>
    <lineage>
        <taxon>Eukaryota</taxon>
        <taxon>Viridiplantae</taxon>
        <taxon>Streptophyta</taxon>
        <taxon>Embryophyta</taxon>
        <taxon>Tracheophyta</taxon>
        <taxon>Spermatophyta</taxon>
        <taxon>Magnoliopsida</taxon>
        <taxon>eudicotyledons</taxon>
        <taxon>Gunneridae</taxon>
        <taxon>Pentapetalae</taxon>
        <taxon>rosids</taxon>
        <taxon>fabids</taxon>
        <taxon>Fabales</taxon>
        <taxon>Fabaceae</taxon>
        <taxon>Papilionoideae</taxon>
        <taxon>50 kb inversion clade</taxon>
        <taxon>NPAAA clade</taxon>
        <taxon>indigoferoid/millettioid clade</taxon>
        <taxon>Phaseoleae</taxon>
        <taxon>Vigna</taxon>
    </lineage>
</organism>
<dbReference type="Proteomes" id="UP000501690">
    <property type="component" value="Linkage Group LG5"/>
</dbReference>
<protein>
    <submittedName>
        <fullName evidence="2">Uncharacterized protein</fullName>
    </submittedName>
</protein>
<keyword evidence="3" id="KW-1185">Reference proteome</keyword>
<evidence type="ECO:0000256" key="1">
    <source>
        <dbReference type="SAM" id="MobiDB-lite"/>
    </source>
</evidence>